<evidence type="ECO:0000313" key="1">
    <source>
        <dbReference type="EMBL" id="KAK1298677.1"/>
    </source>
</evidence>
<dbReference type="GO" id="GO:0008168">
    <property type="term" value="F:methyltransferase activity"/>
    <property type="evidence" value="ECO:0007669"/>
    <property type="project" value="InterPro"/>
</dbReference>
<dbReference type="InterPro" id="IPR029063">
    <property type="entry name" value="SAM-dependent_MTases_sf"/>
</dbReference>
<keyword evidence="2" id="KW-1185">Reference proteome</keyword>
<gene>
    <name evidence="1" type="primary">JMT</name>
    <name evidence="1" type="ORF">QJS10_CPB14g00043</name>
</gene>
<proteinExistence type="predicted"/>
<sequence length="288" mass="32085">MGVQTILHMNEGNGDLSYARNSIVQNKIISQASEVTKEVILNLYSTTLPERLNIADLGCSSGPNAVRQIHEIMDFVDQKRRQLGRASPEFHCFLNDLPGNDFNTVFKGLPVFYEKLKAEKGSDFGPCFIAGVPGSFYGRLFPRSSLHLVVSSTSLHWLSQVPVGLHSGTNAHLNKGKLYISKTSPPHVLRSYLDQFQLDFSTFLMSRSQEIIIGGRMVLTLIGRKSANPSSEECCFQWDLLANALMDMVHEGLIEEEKVDSLNVPFYSPSPEELMHIIEMEGSFASIT</sequence>
<reference evidence="1" key="1">
    <citation type="journal article" date="2023" name="Nat. Commun.">
        <title>Diploid and tetraploid genomes of Acorus and the evolution of monocots.</title>
        <authorList>
            <person name="Ma L."/>
            <person name="Liu K.W."/>
            <person name="Li Z."/>
            <person name="Hsiao Y.Y."/>
            <person name="Qi Y."/>
            <person name="Fu T."/>
            <person name="Tang G.D."/>
            <person name="Zhang D."/>
            <person name="Sun W.H."/>
            <person name="Liu D.K."/>
            <person name="Li Y."/>
            <person name="Chen G.Z."/>
            <person name="Liu X.D."/>
            <person name="Liao X.Y."/>
            <person name="Jiang Y.T."/>
            <person name="Yu X."/>
            <person name="Hao Y."/>
            <person name="Huang J."/>
            <person name="Zhao X.W."/>
            <person name="Ke S."/>
            <person name="Chen Y.Y."/>
            <person name="Wu W.L."/>
            <person name="Hsu J.L."/>
            <person name="Lin Y.F."/>
            <person name="Huang M.D."/>
            <person name="Li C.Y."/>
            <person name="Huang L."/>
            <person name="Wang Z.W."/>
            <person name="Zhao X."/>
            <person name="Zhong W.Y."/>
            <person name="Peng D.H."/>
            <person name="Ahmad S."/>
            <person name="Lan S."/>
            <person name="Zhang J.S."/>
            <person name="Tsai W.C."/>
            <person name="Van de Peer Y."/>
            <person name="Liu Z.J."/>
        </authorList>
    </citation>
    <scope>NUCLEOTIDE SEQUENCE</scope>
    <source>
        <strain evidence="1">CP</strain>
    </source>
</reference>
<dbReference type="PANTHER" id="PTHR31009">
    <property type="entry name" value="S-ADENOSYL-L-METHIONINE:CARBOXYL METHYLTRANSFERASE FAMILY PROTEIN"/>
    <property type="match status" value="1"/>
</dbReference>
<evidence type="ECO:0000313" key="2">
    <source>
        <dbReference type="Proteomes" id="UP001180020"/>
    </source>
</evidence>
<organism evidence="1 2">
    <name type="scientific">Acorus calamus</name>
    <name type="common">Sweet flag</name>
    <dbReference type="NCBI Taxonomy" id="4465"/>
    <lineage>
        <taxon>Eukaryota</taxon>
        <taxon>Viridiplantae</taxon>
        <taxon>Streptophyta</taxon>
        <taxon>Embryophyta</taxon>
        <taxon>Tracheophyta</taxon>
        <taxon>Spermatophyta</taxon>
        <taxon>Magnoliopsida</taxon>
        <taxon>Liliopsida</taxon>
        <taxon>Acoraceae</taxon>
        <taxon>Acorus</taxon>
    </lineage>
</organism>
<name>A0AAV9DBJ4_ACOCL</name>
<dbReference type="Pfam" id="PF03492">
    <property type="entry name" value="Methyltransf_7"/>
    <property type="match status" value="1"/>
</dbReference>
<reference evidence="1" key="2">
    <citation type="submission" date="2023-06" db="EMBL/GenBank/DDBJ databases">
        <authorList>
            <person name="Ma L."/>
            <person name="Liu K.-W."/>
            <person name="Li Z."/>
            <person name="Hsiao Y.-Y."/>
            <person name="Qi Y."/>
            <person name="Fu T."/>
            <person name="Tang G."/>
            <person name="Zhang D."/>
            <person name="Sun W.-H."/>
            <person name="Liu D.-K."/>
            <person name="Li Y."/>
            <person name="Chen G.-Z."/>
            <person name="Liu X.-D."/>
            <person name="Liao X.-Y."/>
            <person name="Jiang Y.-T."/>
            <person name="Yu X."/>
            <person name="Hao Y."/>
            <person name="Huang J."/>
            <person name="Zhao X.-W."/>
            <person name="Ke S."/>
            <person name="Chen Y.-Y."/>
            <person name="Wu W.-L."/>
            <person name="Hsu J.-L."/>
            <person name="Lin Y.-F."/>
            <person name="Huang M.-D."/>
            <person name="Li C.-Y."/>
            <person name="Huang L."/>
            <person name="Wang Z.-W."/>
            <person name="Zhao X."/>
            <person name="Zhong W.-Y."/>
            <person name="Peng D.-H."/>
            <person name="Ahmad S."/>
            <person name="Lan S."/>
            <person name="Zhang J.-S."/>
            <person name="Tsai W.-C."/>
            <person name="Van De Peer Y."/>
            <person name="Liu Z.-J."/>
        </authorList>
    </citation>
    <scope>NUCLEOTIDE SEQUENCE</scope>
    <source>
        <strain evidence="1">CP</strain>
        <tissue evidence="1">Leaves</tissue>
    </source>
</reference>
<protein>
    <submittedName>
        <fullName evidence="1">Jasmonate O-methyltransferase</fullName>
    </submittedName>
</protein>
<dbReference type="Gene3D" id="3.40.50.150">
    <property type="entry name" value="Vaccinia Virus protein VP39"/>
    <property type="match status" value="1"/>
</dbReference>
<comment type="caution">
    <text evidence="1">The sequence shown here is derived from an EMBL/GenBank/DDBJ whole genome shotgun (WGS) entry which is preliminary data.</text>
</comment>
<dbReference type="InterPro" id="IPR005299">
    <property type="entry name" value="MeTrfase_7"/>
</dbReference>
<dbReference type="AlphaFoldDB" id="A0AAV9DBJ4"/>
<dbReference type="EMBL" id="JAUJYO010000014">
    <property type="protein sequence ID" value="KAK1298677.1"/>
    <property type="molecule type" value="Genomic_DNA"/>
</dbReference>
<dbReference type="SUPFAM" id="SSF53335">
    <property type="entry name" value="S-adenosyl-L-methionine-dependent methyltransferases"/>
    <property type="match status" value="1"/>
</dbReference>
<dbReference type="Proteomes" id="UP001180020">
    <property type="component" value="Unassembled WGS sequence"/>
</dbReference>
<accession>A0AAV9DBJ4</accession>